<keyword evidence="2" id="KW-1185">Reference proteome</keyword>
<evidence type="ECO:0000313" key="2">
    <source>
        <dbReference type="Proteomes" id="UP000002247"/>
    </source>
</evidence>
<dbReference type="Proteomes" id="UP000002247">
    <property type="component" value="Chromosome"/>
</dbReference>
<dbReference type="AlphaFoldDB" id="D6ZC42"/>
<dbReference type="EMBL" id="CP001958">
    <property type="protein sequence ID" value="ADG99011.1"/>
    <property type="molecule type" value="Genomic_DNA"/>
</dbReference>
<gene>
    <name evidence="1" type="ordered locus">Srot_2574</name>
</gene>
<evidence type="ECO:0008006" key="3">
    <source>
        <dbReference type="Google" id="ProtNLM"/>
    </source>
</evidence>
<accession>D6ZC42</accession>
<name>D6ZC42_SEGRD</name>
<dbReference type="HOGENOM" id="CLU_1342473_0_0_11"/>
<evidence type="ECO:0000313" key="1">
    <source>
        <dbReference type="EMBL" id="ADG99011.1"/>
    </source>
</evidence>
<dbReference type="OrthoDB" id="4517280at2"/>
<sequence>MTKKRHLALALAAIMATGGCGWVNHQIDHAMNGGPMAKKPLPGLTADQARARVISYLQESLKDFPDGWSYAYYAIGDHPGDSGFRAARSGKVNDYGDPKESPYNTLVTYWVHYPEGTAEEAFDKLAAYWTAHAHTTDPPHIPPKTGVSDYLRDASFATADHYSFDLAVNQNHALSTTWSTPYYAYDPNDNGYMPETITKNGASAFGEPPK</sequence>
<dbReference type="STRING" id="640132.Srot_2574"/>
<protein>
    <recommendedName>
        <fullName evidence="3">Lipoprotein</fullName>
    </recommendedName>
</protein>
<dbReference type="KEGG" id="srt:Srot_2574"/>
<reference evidence="1 2" key="1">
    <citation type="journal article" date="2010" name="Stand. Genomic Sci.">
        <title>Complete genome sequence of Segniliparus rotundus type strain (CDC 1076).</title>
        <authorList>
            <person name="Sikorski J."/>
            <person name="Lapidus A."/>
            <person name="Copeland A."/>
            <person name="Misra M."/>
            <person name="Glavina Del Rio T."/>
            <person name="Nolan M."/>
            <person name="Lucas S."/>
            <person name="Chen F."/>
            <person name="Tice H."/>
            <person name="Cheng J.F."/>
            <person name="Jando M."/>
            <person name="Schneider S."/>
            <person name="Bruce D."/>
            <person name="Goodwin L."/>
            <person name="Pitluck S."/>
            <person name="Liolios K."/>
            <person name="Mikhailova N."/>
            <person name="Pati A."/>
            <person name="Ivanova N."/>
            <person name="Mavromatis K."/>
            <person name="Chen A."/>
            <person name="Palaniappan K."/>
            <person name="Chertkov O."/>
            <person name="Land M."/>
            <person name="Hauser L."/>
            <person name="Chang Y.J."/>
            <person name="Jeffries C.D."/>
            <person name="Brettin T."/>
            <person name="Detter J.C."/>
            <person name="Han C."/>
            <person name="Rohde M."/>
            <person name="Goker M."/>
            <person name="Bristow J."/>
            <person name="Eisen J.A."/>
            <person name="Markowitz V."/>
            <person name="Hugenholtz P."/>
            <person name="Kyrpides N.C."/>
            <person name="Klenk H.P."/>
        </authorList>
    </citation>
    <scope>NUCLEOTIDE SEQUENCE [LARGE SCALE GENOMIC DNA]</scope>
    <source>
        <strain evidence="2">ATCC BAA-972 / CDC 1076 / CIP 108378 / DSM 44985 / JCM 13578</strain>
    </source>
</reference>
<organism evidence="1 2">
    <name type="scientific">Segniliparus rotundus (strain ATCC BAA-972 / CDC 1076 / CIP 108378 / DSM 44985 / JCM 13578)</name>
    <dbReference type="NCBI Taxonomy" id="640132"/>
    <lineage>
        <taxon>Bacteria</taxon>
        <taxon>Bacillati</taxon>
        <taxon>Actinomycetota</taxon>
        <taxon>Actinomycetes</taxon>
        <taxon>Mycobacteriales</taxon>
        <taxon>Segniliparaceae</taxon>
        <taxon>Segniliparus</taxon>
    </lineage>
</organism>
<dbReference type="RefSeq" id="WP_013139460.1">
    <property type="nucleotide sequence ID" value="NC_014168.1"/>
</dbReference>
<proteinExistence type="predicted"/>
<dbReference type="PROSITE" id="PS51257">
    <property type="entry name" value="PROKAR_LIPOPROTEIN"/>
    <property type="match status" value="1"/>
</dbReference>